<evidence type="ECO:0000256" key="1">
    <source>
        <dbReference type="ARBA" id="ARBA00004275"/>
    </source>
</evidence>
<dbReference type="GO" id="GO:0019166">
    <property type="term" value="F:trans-2-enoyl-CoA reductase (NADPH) activity"/>
    <property type="evidence" value="ECO:0007669"/>
    <property type="project" value="UniProtKB-EC"/>
</dbReference>
<dbReference type="AlphaFoldDB" id="A0A8K0PNC3"/>
<proteinExistence type="predicted"/>
<evidence type="ECO:0000256" key="12">
    <source>
        <dbReference type="ARBA" id="ARBA00038622"/>
    </source>
</evidence>
<evidence type="ECO:0000256" key="18">
    <source>
        <dbReference type="ARBA" id="ARBA00049251"/>
    </source>
</evidence>
<gene>
    <name evidence="22" type="ORF">KVT40_001164</name>
</gene>
<keyword evidence="10" id="KW-0275">Fatty acid biosynthesis</keyword>
<dbReference type="OrthoDB" id="414540at2759"/>
<accession>A0A8K0PNC3</accession>
<dbReference type="CDD" id="cd05233">
    <property type="entry name" value="SDR_c"/>
    <property type="match status" value="1"/>
</dbReference>
<evidence type="ECO:0000313" key="22">
    <source>
        <dbReference type="EMBL" id="KAG8632024.1"/>
    </source>
</evidence>
<evidence type="ECO:0000256" key="21">
    <source>
        <dbReference type="SAM" id="MobiDB-lite"/>
    </source>
</evidence>
<dbReference type="GO" id="GO:0006633">
    <property type="term" value="P:fatty acid biosynthetic process"/>
    <property type="evidence" value="ECO:0007669"/>
    <property type="project" value="UniProtKB-KW"/>
</dbReference>
<dbReference type="InterPro" id="IPR036291">
    <property type="entry name" value="NAD(P)-bd_dom_sf"/>
</dbReference>
<evidence type="ECO:0000256" key="8">
    <source>
        <dbReference type="ARBA" id="ARBA00023098"/>
    </source>
</evidence>
<comment type="catalytic activity">
    <reaction evidence="19">
        <text>(2E)-decenoyl-CoA + NADPH + H(+) = decanoyl-CoA + NADP(+)</text>
        <dbReference type="Rhea" id="RHEA:44960"/>
        <dbReference type="ChEBI" id="CHEBI:15378"/>
        <dbReference type="ChEBI" id="CHEBI:57783"/>
        <dbReference type="ChEBI" id="CHEBI:58349"/>
        <dbReference type="ChEBI" id="CHEBI:61406"/>
        <dbReference type="ChEBI" id="CHEBI:61430"/>
    </reaction>
    <physiologicalReaction direction="left-to-right" evidence="19">
        <dbReference type="Rhea" id="RHEA:44961"/>
    </physiologicalReaction>
</comment>
<name>A0A8K0PNC3_9PEZI</name>
<evidence type="ECO:0000313" key="23">
    <source>
        <dbReference type="Proteomes" id="UP000809789"/>
    </source>
</evidence>
<sequence>MAGSSTNGTSTNLAPGETESQHFSPYRSDGKLYGFVCIVTNATSPIGQSIITELSTHGAASIYACTLPSSPSFPSPSSTPSHPTGQTKIIPYPYLPTEEGTLQLIDDVLNAHGRLDIWTTIATSPASGPKSLASTTPSHLSSLFEANALVPFYALKYAPPAMAKLCIKGSYPNAAPKEQRYGSIIVVAGMGSGAIGWGMSLQAGMGVVKGGARELQGTGVRVNGIRYAGVKGEEGLEAQGIGRKGRAEEVARVAGFLASGFSVHVTGSEIVVDGGASAMGGF</sequence>
<evidence type="ECO:0000256" key="13">
    <source>
        <dbReference type="ARBA" id="ARBA00038849"/>
    </source>
</evidence>
<evidence type="ECO:0000256" key="16">
    <source>
        <dbReference type="ARBA" id="ARBA00048686"/>
    </source>
</evidence>
<comment type="pathway">
    <text evidence="2">Lipid metabolism.</text>
</comment>
<evidence type="ECO:0000256" key="3">
    <source>
        <dbReference type="ARBA" id="ARBA00022516"/>
    </source>
</evidence>
<evidence type="ECO:0000256" key="2">
    <source>
        <dbReference type="ARBA" id="ARBA00005189"/>
    </source>
</evidence>
<dbReference type="Proteomes" id="UP000809789">
    <property type="component" value="Unassembled WGS sequence"/>
</dbReference>
<dbReference type="GO" id="GO:0033306">
    <property type="term" value="P:phytol metabolic process"/>
    <property type="evidence" value="ECO:0007669"/>
    <property type="project" value="TreeGrafter"/>
</dbReference>
<keyword evidence="6" id="KW-0521">NADP</keyword>
<evidence type="ECO:0000256" key="11">
    <source>
        <dbReference type="ARBA" id="ARBA00037124"/>
    </source>
</evidence>
<dbReference type="InterPro" id="IPR002347">
    <property type="entry name" value="SDR_fam"/>
</dbReference>
<dbReference type="GO" id="GO:0005777">
    <property type="term" value="C:peroxisome"/>
    <property type="evidence" value="ECO:0007669"/>
    <property type="project" value="UniProtKB-SubCell"/>
</dbReference>
<comment type="subcellular location">
    <subcellularLocation>
        <location evidence="1">Peroxisome</location>
    </subcellularLocation>
</comment>
<dbReference type="Gene3D" id="3.40.50.720">
    <property type="entry name" value="NAD(P)-binding Rossmann-like Domain"/>
    <property type="match status" value="1"/>
</dbReference>
<keyword evidence="8" id="KW-0443">Lipid metabolism</keyword>
<evidence type="ECO:0000256" key="10">
    <source>
        <dbReference type="ARBA" id="ARBA00023160"/>
    </source>
</evidence>
<reference evidence="22" key="1">
    <citation type="submission" date="2021-07" db="EMBL/GenBank/DDBJ databases">
        <title>Elsinoe batatas strain:CRI-CJ2 Genome sequencing and assembly.</title>
        <authorList>
            <person name="Huang L."/>
        </authorList>
    </citation>
    <scope>NUCLEOTIDE SEQUENCE</scope>
    <source>
        <strain evidence="22">CRI-CJ2</strain>
    </source>
</reference>
<dbReference type="PRINTS" id="PR00081">
    <property type="entry name" value="GDHRDH"/>
</dbReference>
<evidence type="ECO:0000256" key="4">
    <source>
        <dbReference type="ARBA" id="ARBA00022553"/>
    </source>
</evidence>
<comment type="catalytic activity">
    <reaction evidence="16">
        <text>(2E)-tetradecenoyl-CoA + NADPH + H(+) = tetradecanoyl-CoA + NADP(+)</text>
        <dbReference type="Rhea" id="RHEA:44968"/>
        <dbReference type="ChEBI" id="CHEBI:15378"/>
        <dbReference type="ChEBI" id="CHEBI:57385"/>
        <dbReference type="ChEBI" id="CHEBI:57783"/>
        <dbReference type="ChEBI" id="CHEBI:58349"/>
        <dbReference type="ChEBI" id="CHEBI:61405"/>
    </reaction>
    <physiologicalReaction direction="left-to-right" evidence="16">
        <dbReference type="Rhea" id="RHEA:44969"/>
    </physiologicalReaction>
</comment>
<dbReference type="EMBL" id="JAESVG020000001">
    <property type="protein sequence ID" value="KAG8632024.1"/>
    <property type="molecule type" value="Genomic_DNA"/>
</dbReference>
<comment type="catalytic activity">
    <reaction evidence="17">
        <text>(2E)-hexenoyl-CoA + NADPH + H(+) = hexanoyl-CoA + NADP(+)</text>
        <dbReference type="Rhea" id="RHEA:44956"/>
        <dbReference type="ChEBI" id="CHEBI:15378"/>
        <dbReference type="ChEBI" id="CHEBI:57783"/>
        <dbReference type="ChEBI" id="CHEBI:58349"/>
        <dbReference type="ChEBI" id="CHEBI:62077"/>
        <dbReference type="ChEBI" id="CHEBI:62620"/>
    </reaction>
    <physiologicalReaction direction="left-to-right" evidence="17">
        <dbReference type="Rhea" id="RHEA:44957"/>
    </physiologicalReaction>
</comment>
<evidence type="ECO:0000256" key="19">
    <source>
        <dbReference type="ARBA" id="ARBA00049386"/>
    </source>
</evidence>
<evidence type="ECO:0000256" key="17">
    <source>
        <dbReference type="ARBA" id="ARBA00049108"/>
    </source>
</evidence>
<comment type="catalytic activity">
    <reaction evidence="18">
        <text>a (2E)-enoyl-CoA + NADPH + H(+) = a 2,3-saturated acyl-CoA + NADP(+)</text>
        <dbReference type="Rhea" id="RHEA:33763"/>
        <dbReference type="ChEBI" id="CHEBI:15378"/>
        <dbReference type="ChEBI" id="CHEBI:57783"/>
        <dbReference type="ChEBI" id="CHEBI:58349"/>
        <dbReference type="ChEBI" id="CHEBI:58856"/>
        <dbReference type="ChEBI" id="CHEBI:65111"/>
        <dbReference type="EC" id="1.3.1.38"/>
    </reaction>
    <physiologicalReaction direction="left-to-right" evidence="18">
        <dbReference type="Rhea" id="RHEA:33764"/>
    </physiologicalReaction>
</comment>
<keyword evidence="3" id="KW-0444">Lipid biosynthesis</keyword>
<evidence type="ECO:0000256" key="14">
    <source>
        <dbReference type="ARBA" id="ARBA00041063"/>
    </source>
</evidence>
<dbReference type="SUPFAM" id="SSF51735">
    <property type="entry name" value="NAD(P)-binding Rossmann-fold domains"/>
    <property type="match status" value="1"/>
</dbReference>
<comment type="catalytic activity">
    <reaction evidence="15">
        <text>(2E)-dodecenoyl-CoA + NADPH + H(+) = dodecanoyl-CoA + NADP(+)</text>
        <dbReference type="Rhea" id="RHEA:44964"/>
        <dbReference type="ChEBI" id="CHEBI:15378"/>
        <dbReference type="ChEBI" id="CHEBI:57330"/>
        <dbReference type="ChEBI" id="CHEBI:57375"/>
        <dbReference type="ChEBI" id="CHEBI:57783"/>
        <dbReference type="ChEBI" id="CHEBI:58349"/>
    </reaction>
    <physiologicalReaction direction="left-to-right" evidence="15">
        <dbReference type="Rhea" id="RHEA:44965"/>
    </physiologicalReaction>
</comment>
<evidence type="ECO:0000256" key="15">
    <source>
        <dbReference type="ARBA" id="ARBA00047570"/>
    </source>
</evidence>
<dbReference type="PANTHER" id="PTHR24317">
    <property type="entry name" value="PEROXISOMAL TRANS-2-ENOYL-COA REDUCTASE"/>
    <property type="match status" value="1"/>
</dbReference>
<protein>
    <recommendedName>
        <fullName evidence="14">Peroxisomal trans-2-enoyl-CoA reductase</fullName>
        <ecNumber evidence="13">1.3.1.38</ecNumber>
    </recommendedName>
</protein>
<dbReference type="InterPro" id="IPR052388">
    <property type="entry name" value="Peroxisomal_t2-enoyl-CoA_red"/>
</dbReference>
<organism evidence="22 23">
    <name type="scientific">Elsinoe batatas</name>
    <dbReference type="NCBI Taxonomy" id="2601811"/>
    <lineage>
        <taxon>Eukaryota</taxon>
        <taxon>Fungi</taxon>
        <taxon>Dikarya</taxon>
        <taxon>Ascomycota</taxon>
        <taxon>Pezizomycotina</taxon>
        <taxon>Dothideomycetes</taxon>
        <taxon>Dothideomycetidae</taxon>
        <taxon>Myriangiales</taxon>
        <taxon>Elsinoaceae</taxon>
        <taxon>Elsinoe</taxon>
    </lineage>
</organism>
<evidence type="ECO:0000256" key="20">
    <source>
        <dbReference type="ARBA" id="ARBA00049559"/>
    </source>
</evidence>
<keyword evidence="4" id="KW-0597">Phosphoprotein</keyword>
<keyword evidence="7" id="KW-0560">Oxidoreductase</keyword>
<dbReference type="PANTHER" id="PTHR24317:SF7">
    <property type="entry name" value="PEROXISOMAL TRANS-2-ENOYL-COA REDUCTASE"/>
    <property type="match status" value="1"/>
</dbReference>
<dbReference type="EC" id="1.3.1.38" evidence="13"/>
<dbReference type="Pfam" id="PF13561">
    <property type="entry name" value="adh_short_C2"/>
    <property type="match status" value="1"/>
</dbReference>
<comment type="function">
    <text evidence="11">Participates in chain elongation of fatty acids. Catalyzes the reduction of trans-2-enoyl-CoAs of varying chain lengths from 6:1 to 16:1, having maximum activity with 10:1 CoA. Has no 2,4-dienoyl-CoA reductase activity.</text>
</comment>
<evidence type="ECO:0000256" key="5">
    <source>
        <dbReference type="ARBA" id="ARBA00022832"/>
    </source>
</evidence>
<keyword evidence="23" id="KW-1185">Reference proteome</keyword>
<feature type="compositionally biased region" description="Polar residues" evidence="21">
    <location>
        <begin position="1"/>
        <end position="13"/>
    </location>
</feature>
<evidence type="ECO:0000256" key="6">
    <source>
        <dbReference type="ARBA" id="ARBA00022857"/>
    </source>
</evidence>
<feature type="region of interest" description="Disordered" evidence="21">
    <location>
        <begin position="1"/>
        <end position="23"/>
    </location>
</feature>
<comment type="catalytic activity">
    <reaction evidence="20">
        <text>(2E)-octenoyl-CoA + NADPH + H(+) = octanoyl-CoA + NADP(+)</text>
        <dbReference type="Rhea" id="RHEA:44952"/>
        <dbReference type="ChEBI" id="CHEBI:15378"/>
        <dbReference type="ChEBI" id="CHEBI:57386"/>
        <dbReference type="ChEBI" id="CHEBI:57783"/>
        <dbReference type="ChEBI" id="CHEBI:58349"/>
        <dbReference type="ChEBI" id="CHEBI:62242"/>
    </reaction>
    <physiologicalReaction direction="left-to-right" evidence="20">
        <dbReference type="Rhea" id="RHEA:44953"/>
    </physiologicalReaction>
</comment>
<comment type="caution">
    <text evidence="22">The sequence shown here is derived from an EMBL/GenBank/DDBJ whole genome shotgun (WGS) entry which is preliminary data.</text>
</comment>
<keyword evidence="9" id="KW-0576">Peroxisome</keyword>
<keyword evidence="5" id="KW-0276">Fatty acid metabolism</keyword>
<evidence type="ECO:0000256" key="9">
    <source>
        <dbReference type="ARBA" id="ARBA00023140"/>
    </source>
</evidence>
<evidence type="ECO:0000256" key="7">
    <source>
        <dbReference type="ARBA" id="ARBA00023002"/>
    </source>
</evidence>
<comment type="subunit">
    <text evidence="12">Interacts with PEX5, probably required to target it into peroxisomes.</text>
</comment>